<dbReference type="AlphaFoldDB" id="A0A1W2H921"/>
<dbReference type="Pfam" id="PF04116">
    <property type="entry name" value="FA_hydroxylase"/>
    <property type="match status" value="1"/>
</dbReference>
<keyword evidence="7" id="KW-0276">Fatty acid metabolism</keyword>
<dbReference type="PANTHER" id="PTHR12863:SF1">
    <property type="entry name" value="FATTY ACID 2-HYDROXYLASE"/>
    <property type="match status" value="1"/>
</dbReference>
<keyword evidence="8" id="KW-0862">Zinc</keyword>
<dbReference type="STRING" id="758820.SAMN00777080_3857"/>
<evidence type="ECO:0000256" key="3">
    <source>
        <dbReference type="ARBA" id="ARBA00022516"/>
    </source>
</evidence>
<sequence length="210" mass="24936">MRLTEKLSPKAQSIAEVFRCFVTFFLIAGLLLICATKMTDSRLTFAILLLTGWLSWTFTEYALHRFWMHNFFRYGKSNLYDIHMEHHKHPKDMKVNGYHRLLTFSVSVIILSVAIYLNNYFTLFAGFCLGFSFYSFLHYLLHQPWSRYIMPNLQKAHIHHHGKYPDKGFSFSVILWDWLFDTLPPKEAEISDKMLSFYFKNGSQSHQKKK</sequence>
<dbReference type="InterPro" id="IPR014430">
    <property type="entry name" value="Scs7"/>
</dbReference>
<feature type="transmembrane region" description="Helical" evidence="14">
    <location>
        <begin position="123"/>
        <end position="141"/>
    </location>
</feature>
<evidence type="ECO:0000256" key="7">
    <source>
        <dbReference type="ARBA" id="ARBA00022832"/>
    </source>
</evidence>
<dbReference type="GO" id="GO:0005506">
    <property type="term" value="F:iron ion binding"/>
    <property type="evidence" value="ECO:0007669"/>
    <property type="project" value="InterPro"/>
</dbReference>
<feature type="transmembrane region" description="Helical" evidence="14">
    <location>
        <begin position="45"/>
        <end position="63"/>
    </location>
</feature>
<keyword evidence="11" id="KW-0443">Lipid metabolism</keyword>
<comment type="cofactor">
    <cofactor evidence="1">
        <name>Zn(2+)</name>
        <dbReference type="ChEBI" id="CHEBI:29105"/>
    </cofactor>
</comment>
<dbReference type="Proteomes" id="UP000192333">
    <property type="component" value="Chromosome I"/>
</dbReference>
<evidence type="ECO:0000256" key="2">
    <source>
        <dbReference type="ARBA" id="ARBA00004477"/>
    </source>
</evidence>
<comment type="subcellular location">
    <subcellularLocation>
        <location evidence="2">Endoplasmic reticulum membrane</location>
        <topology evidence="2">Multi-pass membrane protein</topology>
    </subcellularLocation>
</comment>
<proteinExistence type="predicted"/>
<evidence type="ECO:0000259" key="15">
    <source>
        <dbReference type="Pfam" id="PF04116"/>
    </source>
</evidence>
<evidence type="ECO:0000256" key="14">
    <source>
        <dbReference type="SAM" id="Phobius"/>
    </source>
</evidence>
<dbReference type="GO" id="GO:0006633">
    <property type="term" value="P:fatty acid biosynthetic process"/>
    <property type="evidence" value="ECO:0007669"/>
    <property type="project" value="UniProtKB-KW"/>
</dbReference>
<name>A0A1W2H921_9BACT</name>
<keyword evidence="6" id="KW-0256">Endoplasmic reticulum</keyword>
<keyword evidence="17" id="KW-1185">Reference proteome</keyword>
<evidence type="ECO:0000256" key="8">
    <source>
        <dbReference type="ARBA" id="ARBA00022833"/>
    </source>
</evidence>
<keyword evidence="4 14" id="KW-0812">Transmembrane</keyword>
<dbReference type="PANTHER" id="PTHR12863">
    <property type="entry name" value="FATTY ACID HYDROXYLASE"/>
    <property type="match status" value="1"/>
</dbReference>
<dbReference type="InterPro" id="IPR006694">
    <property type="entry name" value="Fatty_acid_hydroxylase"/>
</dbReference>
<evidence type="ECO:0000256" key="9">
    <source>
        <dbReference type="ARBA" id="ARBA00022989"/>
    </source>
</evidence>
<dbReference type="RefSeq" id="WP_172805245.1">
    <property type="nucleotide sequence ID" value="NZ_LT838813.1"/>
</dbReference>
<keyword evidence="10" id="KW-0560">Oxidoreductase</keyword>
<evidence type="ECO:0000256" key="6">
    <source>
        <dbReference type="ARBA" id="ARBA00022824"/>
    </source>
</evidence>
<dbReference type="EMBL" id="LT838813">
    <property type="protein sequence ID" value="SMD45212.1"/>
    <property type="molecule type" value="Genomic_DNA"/>
</dbReference>
<gene>
    <name evidence="16" type="ORF">SAMN00777080_3857</name>
</gene>
<keyword evidence="3" id="KW-0444">Lipid biosynthesis</keyword>
<feature type="domain" description="Fatty acid hydroxylase" evidence="15">
    <location>
        <begin position="50"/>
        <end position="182"/>
    </location>
</feature>
<reference evidence="17" key="1">
    <citation type="submission" date="2017-04" db="EMBL/GenBank/DDBJ databases">
        <authorList>
            <person name="Varghese N."/>
            <person name="Submissions S."/>
        </authorList>
    </citation>
    <scope>NUCLEOTIDE SEQUENCE [LARGE SCALE GENOMIC DNA]</scope>
    <source>
        <strain evidence="17">DSM 16537</strain>
    </source>
</reference>
<evidence type="ECO:0000313" key="16">
    <source>
        <dbReference type="EMBL" id="SMD45212.1"/>
    </source>
</evidence>
<feature type="transmembrane region" description="Helical" evidence="14">
    <location>
        <begin position="98"/>
        <end position="117"/>
    </location>
</feature>
<evidence type="ECO:0000256" key="13">
    <source>
        <dbReference type="ARBA" id="ARBA00023160"/>
    </source>
</evidence>
<keyword evidence="5" id="KW-0479">Metal-binding</keyword>
<evidence type="ECO:0000256" key="5">
    <source>
        <dbReference type="ARBA" id="ARBA00022723"/>
    </source>
</evidence>
<accession>A0A1W2H921</accession>
<organism evidence="16 17">
    <name type="scientific">Aquiflexum balticum DSM 16537</name>
    <dbReference type="NCBI Taxonomy" id="758820"/>
    <lineage>
        <taxon>Bacteria</taxon>
        <taxon>Pseudomonadati</taxon>
        <taxon>Bacteroidota</taxon>
        <taxon>Cytophagia</taxon>
        <taxon>Cytophagales</taxon>
        <taxon>Cyclobacteriaceae</taxon>
        <taxon>Aquiflexum</taxon>
    </lineage>
</organism>
<keyword evidence="12 14" id="KW-0472">Membrane</keyword>
<evidence type="ECO:0000256" key="11">
    <source>
        <dbReference type="ARBA" id="ARBA00023098"/>
    </source>
</evidence>
<evidence type="ECO:0000256" key="1">
    <source>
        <dbReference type="ARBA" id="ARBA00001947"/>
    </source>
</evidence>
<keyword evidence="13" id="KW-0275">Fatty acid biosynthesis</keyword>
<feature type="transmembrane region" description="Helical" evidence="14">
    <location>
        <begin position="20"/>
        <end position="39"/>
    </location>
</feature>
<evidence type="ECO:0000256" key="4">
    <source>
        <dbReference type="ARBA" id="ARBA00022692"/>
    </source>
</evidence>
<keyword evidence="9 14" id="KW-1133">Transmembrane helix</keyword>
<dbReference type="GO" id="GO:0016020">
    <property type="term" value="C:membrane"/>
    <property type="evidence" value="ECO:0007669"/>
    <property type="project" value="InterPro"/>
</dbReference>
<evidence type="ECO:0000313" key="17">
    <source>
        <dbReference type="Proteomes" id="UP000192333"/>
    </source>
</evidence>
<dbReference type="GO" id="GO:0080132">
    <property type="term" value="F:fatty acid 2-hydroxylase activity"/>
    <property type="evidence" value="ECO:0007669"/>
    <property type="project" value="InterPro"/>
</dbReference>
<evidence type="ECO:0000256" key="10">
    <source>
        <dbReference type="ARBA" id="ARBA00023002"/>
    </source>
</evidence>
<protein>
    <submittedName>
        <fullName evidence="16">Sterol desaturase</fullName>
    </submittedName>
</protein>
<evidence type="ECO:0000256" key="12">
    <source>
        <dbReference type="ARBA" id="ARBA00023136"/>
    </source>
</evidence>